<protein>
    <submittedName>
        <fullName evidence="1">8353_t:CDS:1</fullName>
    </submittedName>
</protein>
<keyword evidence="2" id="KW-1185">Reference proteome</keyword>
<name>A0ACA9QKG6_9GLOM</name>
<comment type="caution">
    <text evidence="1">The sequence shown here is derived from an EMBL/GenBank/DDBJ whole genome shotgun (WGS) entry which is preliminary data.</text>
</comment>
<sequence length="154" mass="16159">SSALSASSALSGSSASQASQTSLASFTLLVSLASSTSLAPSVISASALLSVLPLYLVRPTGVPEDCLPSWLPLFTISTDLEPFLISFCSAYTCYFCILLSFEAASTSPCYGVAHSTSSAPGIYPTNPWPLISIFKHFQVNPLRKLLLLQSSTIS</sequence>
<feature type="non-terminal residue" evidence="1">
    <location>
        <position position="1"/>
    </location>
</feature>
<dbReference type="EMBL" id="CAJVQC010034029">
    <property type="protein sequence ID" value="CAG8755428.1"/>
    <property type="molecule type" value="Genomic_DNA"/>
</dbReference>
<gene>
    <name evidence="1" type="ORF">RPERSI_LOCUS14626</name>
</gene>
<evidence type="ECO:0000313" key="2">
    <source>
        <dbReference type="Proteomes" id="UP000789920"/>
    </source>
</evidence>
<evidence type="ECO:0000313" key="1">
    <source>
        <dbReference type="EMBL" id="CAG8755428.1"/>
    </source>
</evidence>
<reference evidence="1" key="1">
    <citation type="submission" date="2021-06" db="EMBL/GenBank/DDBJ databases">
        <authorList>
            <person name="Kallberg Y."/>
            <person name="Tangrot J."/>
            <person name="Rosling A."/>
        </authorList>
    </citation>
    <scope>NUCLEOTIDE SEQUENCE</scope>
    <source>
        <strain evidence="1">MA461A</strain>
    </source>
</reference>
<accession>A0ACA9QKG6</accession>
<dbReference type="Proteomes" id="UP000789920">
    <property type="component" value="Unassembled WGS sequence"/>
</dbReference>
<proteinExistence type="predicted"/>
<organism evidence="1 2">
    <name type="scientific">Racocetra persica</name>
    <dbReference type="NCBI Taxonomy" id="160502"/>
    <lineage>
        <taxon>Eukaryota</taxon>
        <taxon>Fungi</taxon>
        <taxon>Fungi incertae sedis</taxon>
        <taxon>Mucoromycota</taxon>
        <taxon>Glomeromycotina</taxon>
        <taxon>Glomeromycetes</taxon>
        <taxon>Diversisporales</taxon>
        <taxon>Gigasporaceae</taxon>
        <taxon>Racocetra</taxon>
    </lineage>
</organism>